<comment type="caution">
    <text evidence="2">The sequence shown here is derived from an EMBL/GenBank/DDBJ whole genome shotgun (WGS) entry which is preliminary data.</text>
</comment>
<sequence>MSERDDQDDEDQYQEDPAPSSAWALFQCRENNNSNNTAIMKIYMQIPYAGSEFELPAVRRRQADGFDRFAHNEFTSLKTLTSNQCKSTPSLLDYKDEKQDDFGPVPGGFILYLLMNELPGVRLTDDFWNLERAERDKIRQSFKAAWEDCVRCGVYKFGADISNLLWDKHREKIYIVGFQMSRPSRPEDVWCDV</sequence>
<evidence type="ECO:0000313" key="2">
    <source>
        <dbReference type="EMBL" id="RWQ92639.1"/>
    </source>
</evidence>
<evidence type="ECO:0000256" key="1">
    <source>
        <dbReference type="SAM" id="MobiDB-lite"/>
    </source>
</evidence>
<name>A0A443HLE2_BYSSP</name>
<protein>
    <submittedName>
        <fullName evidence="2">Uncharacterized protein</fullName>
    </submittedName>
</protein>
<proteinExistence type="predicted"/>
<dbReference type="VEuPathDB" id="FungiDB:C8Q69DRAFT_85127"/>
<feature type="region of interest" description="Disordered" evidence="1">
    <location>
        <begin position="1"/>
        <end position="21"/>
    </location>
</feature>
<organism evidence="2 3">
    <name type="scientific">Byssochlamys spectabilis</name>
    <name type="common">Paecilomyces variotii</name>
    <dbReference type="NCBI Taxonomy" id="264951"/>
    <lineage>
        <taxon>Eukaryota</taxon>
        <taxon>Fungi</taxon>
        <taxon>Dikarya</taxon>
        <taxon>Ascomycota</taxon>
        <taxon>Pezizomycotina</taxon>
        <taxon>Eurotiomycetes</taxon>
        <taxon>Eurotiomycetidae</taxon>
        <taxon>Eurotiales</taxon>
        <taxon>Thermoascaceae</taxon>
        <taxon>Paecilomyces</taxon>
    </lineage>
</organism>
<accession>A0A443HLE2</accession>
<dbReference type="RefSeq" id="XP_028482284.1">
    <property type="nucleotide sequence ID" value="XM_028634108.1"/>
</dbReference>
<dbReference type="Proteomes" id="UP000283841">
    <property type="component" value="Unassembled WGS sequence"/>
</dbReference>
<evidence type="ECO:0000313" key="3">
    <source>
        <dbReference type="Proteomes" id="UP000283841"/>
    </source>
</evidence>
<dbReference type="EMBL" id="RCNU01000012">
    <property type="protein sequence ID" value="RWQ92639.1"/>
    <property type="molecule type" value="Genomic_DNA"/>
</dbReference>
<dbReference type="STRING" id="264951.A0A443HLE2"/>
<feature type="compositionally biased region" description="Acidic residues" evidence="1">
    <location>
        <begin position="1"/>
        <end position="14"/>
    </location>
</feature>
<keyword evidence="3" id="KW-1185">Reference proteome</keyword>
<dbReference type="AlphaFoldDB" id="A0A443HLE2"/>
<reference evidence="2 3" key="1">
    <citation type="journal article" date="2018" name="Front. Microbiol.">
        <title>Genomic and genetic insights into a cosmopolitan fungus, Paecilomyces variotii (Eurotiales).</title>
        <authorList>
            <person name="Urquhart A.S."/>
            <person name="Mondo S.J."/>
            <person name="Makela M.R."/>
            <person name="Hane J.K."/>
            <person name="Wiebenga A."/>
            <person name="He G."/>
            <person name="Mihaltcheva S."/>
            <person name="Pangilinan J."/>
            <person name="Lipzen A."/>
            <person name="Barry K."/>
            <person name="de Vries R.P."/>
            <person name="Grigoriev I.V."/>
            <person name="Idnurm A."/>
        </authorList>
    </citation>
    <scope>NUCLEOTIDE SEQUENCE [LARGE SCALE GENOMIC DNA]</scope>
    <source>
        <strain evidence="2 3">CBS 101075</strain>
    </source>
</reference>
<dbReference type="GeneID" id="39603385"/>
<gene>
    <name evidence="2" type="ORF">C8Q69DRAFT_85127</name>
</gene>